<dbReference type="Proteomes" id="UP000664357">
    <property type="component" value="Unassembled WGS sequence"/>
</dbReference>
<comment type="caution">
    <text evidence="2">The sequence shown here is derived from an EMBL/GenBank/DDBJ whole genome shotgun (WGS) entry which is preliminary data.</text>
</comment>
<dbReference type="InterPro" id="IPR008928">
    <property type="entry name" value="6-hairpin_glycosidase_sf"/>
</dbReference>
<dbReference type="RefSeq" id="WP_207702951.1">
    <property type="nucleotide sequence ID" value="NZ_JAFREL020000003.1"/>
</dbReference>
<dbReference type="Pfam" id="PF07944">
    <property type="entry name" value="Beta-AFase-like_GH127_cat"/>
    <property type="match status" value="1"/>
</dbReference>
<protein>
    <recommendedName>
        <fullName evidence="1">Non-reducing end beta-L-arabinofuranosidase-like GH127 catalytic domain-containing protein</fullName>
    </recommendedName>
</protein>
<feature type="domain" description="Non-reducing end beta-L-arabinofuranosidase-like GH127 catalytic" evidence="1">
    <location>
        <begin position="10"/>
        <end position="396"/>
    </location>
</feature>
<dbReference type="SUPFAM" id="SSF48208">
    <property type="entry name" value="Six-hairpin glycosidases"/>
    <property type="match status" value="1"/>
</dbReference>
<dbReference type="PANTHER" id="PTHR31151:SF0">
    <property type="entry name" value="PROLINE-TRNA LIGASE (DUF1680)"/>
    <property type="match status" value="1"/>
</dbReference>
<name>A0ABV0ESC9_9ENTE</name>
<dbReference type="EMBL" id="JAFREL020000003">
    <property type="protein sequence ID" value="MEO1771533.1"/>
    <property type="molecule type" value="Genomic_DNA"/>
</dbReference>
<evidence type="ECO:0000313" key="2">
    <source>
        <dbReference type="EMBL" id="MEO1771533.1"/>
    </source>
</evidence>
<evidence type="ECO:0000313" key="3">
    <source>
        <dbReference type="Proteomes" id="UP000664357"/>
    </source>
</evidence>
<dbReference type="PANTHER" id="PTHR31151">
    <property type="entry name" value="PROLINE-TRNA LIGASE (DUF1680)"/>
    <property type="match status" value="1"/>
</dbReference>
<keyword evidence="3" id="KW-1185">Reference proteome</keyword>
<gene>
    <name evidence="2" type="ORF">JZO67_003514</name>
</gene>
<evidence type="ECO:0000259" key="1">
    <source>
        <dbReference type="Pfam" id="PF07944"/>
    </source>
</evidence>
<proteinExistence type="predicted"/>
<dbReference type="InterPro" id="IPR012878">
    <property type="entry name" value="Beta-AFase-like_GH127_cat"/>
</dbReference>
<organism evidence="2 3">
    <name type="scientific">Candidatus Enterococcus ferrettii</name>
    <dbReference type="NCBI Taxonomy" id="2815324"/>
    <lineage>
        <taxon>Bacteria</taxon>
        <taxon>Bacillati</taxon>
        <taxon>Bacillota</taxon>
        <taxon>Bacilli</taxon>
        <taxon>Lactobacillales</taxon>
        <taxon>Enterococcaceae</taxon>
        <taxon>Enterococcus</taxon>
    </lineage>
</organism>
<accession>A0ABV0ESC9</accession>
<sequence>MLKSIIKNTQLKDSVFNKRFSKNYDYMLSLRTDNLLRNYLLEAGLWSYSGNSSTTIDPEEQVEQPDEWHWGWEAVTCEIRGHFLGHWLSAAAKIYGATNSPVIAGKIEEIIAGLAKCQQANGDGWVASIPEKYMQRMEKKQTVWAPHYTIHKTMMGLLDVYKYTNNEEALAILIQFSEWFIHWCERVNEETFQNILSYETGGMLEIWAELFAITKDQRYRQLIDLYYRHSFFDQLLEGKDVLTNKHANTQIAEILGIARIWEVTKEAKYRAIVEKFWEMAVEKRGTYITGGISCGELWTPIQDFSGRLGKAQEHCTVYHMIRLAHYLFKWTGDSKYGDFEELNLYNGILAQQNKNTGMVTYFLDMEPCSQKNWGDPLKHFWCCHGTLVQAQSSYQECVFYQEENTVTINQYIPSETILETKEGQLKIELIQDSQLGEGPLEHSNKFGKQVIQSYESSSDILSKRPTSYRYKIILASEGFCTLNFRVPKWSKETLLWVNNQPRNYIANRGFVTIENLTSVSEIVIEFKKSIEMVTLPGNPNRVAFIDGPLVLAGLTEEDVPMHIHDELFQPLNERHHSFWRDSTYITTRQEKNIKFIPIAEVSNETYSIYFERKG</sequence>
<reference evidence="2 3" key="1">
    <citation type="submission" date="2024-02" db="EMBL/GenBank/DDBJ databases">
        <title>The Genome Sequence of Enterococcus sp. DIV0159.</title>
        <authorList>
            <person name="Earl A."/>
            <person name="Manson A."/>
            <person name="Gilmore M."/>
            <person name="Sanders J."/>
            <person name="Shea T."/>
            <person name="Howe W."/>
            <person name="Livny J."/>
            <person name="Cuomo C."/>
            <person name="Neafsey D."/>
            <person name="Birren B."/>
        </authorList>
    </citation>
    <scope>NUCLEOTIDE SEQUENCE [LARGE SCALE GENOMIC DNA]</scope>
    <source>
        <strain evidence="2 3">665A</strain>
    </source>
</reference>